<protein>
    <submittedName>
        <fullName evidence="9">Carbon starvation protein CstA</fullName>
    </submittedName>
</protein>
<dbReference type="eggNOG" id="COG1966">
    <property type="taxonomic scope" value="Bacteria"/>
</dbReference>
<dbReference type="PANTHER" id="PTHR30252">
    <property type="entry name" value="INNER MEMBRANE PEPTIDE TRANSPORTER"/>
    <property type="match status" value="1"/>
</dbReference>
<evidence type="ECO:0000313" key="10">
    <source>
        <dbReference type="Proteomes" id="UP000009315"/>
    </source>
</evidence>
<keyword evidence="5 7" id="KW-1133">Transmembrane helix</keyword>
<evidence type="ECO:0000256" key="6">
    <source>
        <dbReference type="ARBA" id="ARBA00023136"/>
    </source>
</evidence>
<evidence type="ECO:0000256" key="3">
    <source>
        <dbReference type="ARBA" id="ARBA00022475"/>
    </source>
</evidence>
<dbReference type="InterPro" id="IPR003706">
    <property type="entry name" value="CstA_N"/>
</dbReference>
<dbReference type="STRING" id="1121428.DESHY_110477"/>
<feature type="transmembrane region" description="Helical" evidence="7">
    <location>
        <begin position="125"/>
        <end position="145"/>
    </location>
</feature>
<dbReference type="GO" id="GO:0009267">
    <property type="term" value="P:cellular response to starvation"/>
    <property type="evidence" value="ECO:0007669"/>
    <property type="project" value="InterPro"/>
</dbReference>
<dbReference type="OrthoDB" id="9761224at2"/>
<feature type="transmembrane region" description="Helical" evidence="7">
    <location>
        <begin position="186"/>
        <end position="207"/>
    </location>
</feature>
<evidence type="ECO:0000256" key="2">
    <source>
        <dbReference type="ARBA" id="ARBA00007755"/>
    </source>
</evidence>
<feature type="transmembrane region" description="Helical" evidence="7">
    <location>
        <begin position="311"/>
        <end position="334"/>
    </location>
</feature>
<feature type="domain" description="CstA N-terminal" evidence="8">
    <location>
        <begin position="305"/>
        <end position="429"/>
    </location>
</feature>
<sequence length="480" mass="51477">MFTFLAAIILLIVGYLTYGKFVEKVFGVNENNVCPAYAKQDGVDYVPMEWKRASLVQLLNIAGLGPIFGPIMGALWGPVAFLWIVLGSIFAGAVHDYFSGMLSVRNGGAGLPDIVGKYLGKGMKAFTNVFALVLLVLVGTVFMTGPAKLLASLTPGWMTLSVWVGIILLYYVLATLLPVDKIIGRVYPFFGALLLIMAFGVAGALLVQGYHIPELTLANMHPKGSPIWPLLFITIACGAISGFHATQSPIIARCTQNEKYGRKIFYGMMIAEGIIALIWAAAGMSFYGSYEGLAAVLAPGGPGPAGVVKEVATTMLGAVGGTMAVLGVIVLPITSGDTAFRGARMLIADFLKMDQKPFAKRLAIAVPLFTVGYLLTLIDFNFLWRYFAWANQTTAMIMLWAAAVYLAQERKLYWVAAVPASFMTVVTFTYILMAPEGFKLATGIAYPLGFALALLPIGLFVKQVLGMNKGTLVADPAKNS</sequence>
<comment type="subcellular location">
    <subcellularLocation>
        <location evidence="1">Cell membrane</location>
        <topology evidence="1">Multi-pass membrane protein</topology>
    </subcellularLocation>
</comment>
<dbReference type="RefSeq" id="WP_008410442.1">
    <property type="nucleotide sequence ID" value="NZ_CAOS01000003.1"/>
</dbReference>
<dbReference type="InterPro" id="IPR051605">
    <property type="entry name" value="CstA"/>
</dbReference>
<feature type="transmembrane region" description="Helical" evidence="7">
    <location>
        <begin position="80"/>
        <end position="104"/>
    </location>
</feature>
<evidence type="ECO:0000256" key="7">
    <source>
        <dbReference type="SAM" id="Phobius"/>
    </source>
</evidence>
<dbReference type="Pfam" id="PF02554">
    <property type="entry name" value="CstA"/>
    <property type="match status" value="3"/>
</dbReference>
<evidence type="ECO:0000256" key="5">
    <source>
        <dbReference type="ARBA" id="ARBA00022989"/>
    </source>
</evidence>
<evidence type="ECO:0000256" key="1">
    <source>
        <dbReference type="ARBA" id="ARBA00004651"/>
    </source>
</evidence>
<dbReference type="PANTHER" id="PTHR30252:SF4">
    <property type="entry name" value="CARBON STARVATION"/>
    <property type="match status" value="1"/>
</dbReference>
<keyword evidence="6 7" id="KW-0472">Membrane</keyword>
<feature type="transmembrane region" description="Helical" evidence="7">
    <location>
        <begin position="362"/>
        <end position="380"/>
    </location>
</feature>
<reference evidence="9 10" key="1">
    <citation type="journal article" date="2013" name="Genome Announc.">
        <title>Genome Sequence of the Sulfate-Reducing Bacterium Desulfotomaculum hydrothermale Lam5(T).</title>
        <authorList>
            <person name="Amin O."/>
            <person name="Fardeau M.L."/>
            <person name="Valette O."/>
            <person name="Hirschler-Rea A."/>
            <person name="Barbe V."/>
            <person name="Medigue C."/>
            <person name="Vacherie B."/>
            <person name="Ollivier B."/>
            <person name="Bertin P.N."/>
            <person name="Dolla A."/>
        </authorList>
    </citation>
    <scope>NUCLEOTIDE SEQUENCE [LARGE SCALE GENOMIC DNA]</scope>
    <source>
        <strain evidence="10">Lam5 / DSM 18033</strain>
    </source>
</reference>
<dbReference type="GO" id="GO:0005886">
    <property type="term" value="C:plasma membrane"/>
    <property type="evidence" value="ECO:0007669"/>
    <property type="project" value="UniProtKB-SubCell"/>
</dbReference>
<evidence type="ECO:0000256" key="4">
    <source>
        <dbReference type="ARBA" id="ARBA00022692"/>
    </source>
</evidence>
<dbReference type="AlphaFoldDB" id="K8EFR2"/>
<feature type="transmembrane region" description="Helical" evidence="7">
    <location>
        <begin position="227"/>
        <end position="245"/>
    </location>
</feature>
<feature type="transmembrane region" description="Helical" evidence="7">
    <location>
        <begin position="444"/>
        <end position="461"/>
    </location>
</feature>
<evidence type="ECO:0000313" key="9">
    <source>
        <dbReference type="EMBL" id="CCO07531.1"/>
    </source>
</evidence>
<comment type="caution">
    <text evidence="9">The sequence shown here is derived from an EMBL/GenBank/DDBJ whole genome shotgun (WGS) entry which is preliminary data.</text>
</comment>
<feature type="transmembrane region" description="Helical" evidence="7">
    <location>
        <begin position="157"/>
        <end position="179"/>
    </location>
</feature>
<dbReference type="EMBL" id="CAOS01000003">
    <property type="protein sequence ID" value="CCO07531.1"/>
    <property type="molecule type" value="Genomic_DNA"/>
</dbReference>
<proteinExistence type="inferred from homology"/>
<keyword evidence="4 7" id="KW-0812">Transmembrane</keyword>
<feature type="domain" description="CstA N-terminal" evidence="8">
    <location>
        <begin position="162"/>
        <end position="279"/>
    </location>
</feature>
<gene>
    <name evidence="9" type="ORF">DESHY_110477</name>
</gene>
<evidence type="ECO:0000259" key="8">
    <source>
        <dbReference type="Pfam" id="PF02554"/>
    </source>
</evidence>
<feature type="transmembrane region" description="Helical" evidence="7">
    <location>
        <begin position="386"/>
        <end position="406"/>
    </location>
</feature>
<comment type="similarity">
    <text evidence="2">Belongs to the peptide transporter carbon starvation (CstA) (TC 2.A.114) family.</text>
</comment>
<keyword evidence="10" id="KW-1185">Reference proteome</keyword>
<accession>K8EFR2</accession>
<feature type="domain" description="CstA N-terminal" evidence="8">
    <location>
        <begin position="3"/>
        <end position="159"/>
    </location>
</feature>
<feature type="transmembrane region" description="Helical" evidence="7">
    <location>
        <begin position="265"/>
        <end position="287"/>
    </location>
</feature>
<organism evidence="9 10">
    <name type="scientific">Desulforamulus hydrothermalis Lam5 = DSM 18033</name>
    <dbReference type="NCBI Taxonomy" id="1121428"/>
    <lineage>
        <taxon>Bacteria</taxon>
        <taxon>Bacillati</taxon>
        <taxon>Bacillota</taxon>
        <taxon>Clostridia</taxon>
        <taxon>Eubacteriales</taxon>
        <taxon>Peptococcaceae</taxon>
        <taxon>Desulforamulus</taxon>
    </lineage>
</organism>
<name>K8EFR2_9FIRM</name>
<feature type="transmembrane region" description="Helical" evidence="7">
    <location>
        <begin position="413"/>
        <end position="432"/>
    </location>
</feature>
<dbReference type="Proteomes" id="UP000009315">
    <property type="component" value="Unassembled WGS sequence"/>
</dbReference>
<keyword evidence="3" id="KW-1003">Cell membrane</keyword>